<dbReference type="AlphaFoldDB" id="A0AAN8PKF3"/>
<dbReference type="Proteomes" id="UP001372834">
    <property type="component" value="Unassembled WGS sequence"/>
</dbReference>
<name>A0AAN8PKF3_POLSC</name>
<reference evidence="2 3" key="1">
    <citation type="submission" date="2023-10" db="EMBL/GenBank/DDBJ databases">
        <title>Genomes of two closely related lineages of the louse Polyplax serrata with different host specificities.</title>
        <authorList>
            <person name="Martinu J."/>
            <person name="Tarabai H."/>
            <person name="Stefka J."/>
            <person name="Hypsa V."/>
        </authorList>
    </citation>
    <scope>NUCLEOTIDE SEQUENCE [LARGE SCALE GENOMIC DNA]</scope>
    <source>
        <strain evidence="2">HR10_N</strain>
    </source>
</reference>
<evidence type="ECO:0000313" key="2">
    <source>
        <dbReference type="EMBL" id="KAK6636105.1"/>
    </source>
</evidence>
<protein>
    <submittedName>
        <fullName evidence="2">Uncharacterized protein</fullName>
    </submittedName>
</protein>
<organism evidence="2 3">
    <name type="scientific">Polyplax serrata</name>
    <name type="common">Common mouse louse</name>
    <dbReference type="NCBI Taxonomy" id="468196"/>
    <lineage>
        <taxon>Eukaryota</taxon>
        <taxon>Metazoa</taxon>
        <taxon>Ecdysozoa</taxon>
        <taxon>Arthropoda</taxon>
        <taxon>Hexapoda</taxon>
        <taxon>Insecta</taxon>
        <taxon>Pterygota</taxon>
        <taxon>Neoptera</taxon>
        <taxon>Paraneoptera</taxon>
        <taxon>Psocodea</taxon>
        <taxon>Troctomorpha</taxon>
        <taxon>Phthiraptera</taxon>
        <taxon>Anoplura</taxon>
        <taxon>Polyplacidae</taxon>
        <taxon>Polyplax</taxon>
    </lineage>
</organism>
<feature type="region of interest" description="Disordered" evidence="1">
    <location>
        <begin position="42"/>
        <end position="61"/>
    </location>
</feature>
<evidence type="ECO:0000313" key="3">
    <source>
        <dbReference type="Proteomes" id="UP001372834"/>
    </source>
</evidence>
<sequence>MHDAIPVEKLLFSDHFFVLGVVWSRRFPGKNWHGVRLPFEQEKEGMRRRRRRKREKSKRSFEAPKIVQESLFGPSAGKRETPLGNLNRIIRRPCPCKCATAQGKPFPLEGTSFHFA</sequence>
<gene>
    <name evidence="2" type="ORF">RUM43_009757</name>
</gene>
<comment type="caution">
    <text evidence="2">The sequence shown here is derived from an EMBL/GenBank/DDBJ whole genome shotgun (WGS) entry which is preliminary data.</text>
</comment>
<dbReference type="EMBL" id="JAWJWE010000004">
    <property type="protein sequence ID" value="KAK6636105.1"/>
    <property type="molecule type" value="Genomic_DNA"/>
</dbReference>
<accession>A0AAN8PKF3</accession>
<evidence type="ECO:0000256" key="1">
    <source>
        <dbReference type="SAM" id="MobiDB-lite"/>
    </source>
</evidence>
<proteinExistence type="predicted"/>
<feature type="compositionally biased region" description="Basic residues" evidence="1">
    <location>
        <begin position="46"/>
        <end position="57"/>
    </location>
</feature>